<dbReference type="AlphaFoldDB" id="A0A0B5FQ72"/>
<dbReference type="InterPro" id="IPR018392">
    <property type="entry name" value="LysM"/>
</dbReference>
<organism evidence="1 2">
    <name type="scientific">Geoalkalibacter subterraneus</name>
    <dbReference type="NCBI Taxonomy" id="483547"/>
    <lineage>
        <taxon>Bacteria</taxon>
        <taxon>Pseudomonadati</taxon>
        <taxon>Thermodesulfobacteriota</taxon>
        <taxon>Desulfuromonadia</taxon>
        <taxon>Desulfuromonadales</taxon>
        <taxon>Geoalkalibacteraceae</taxon>
        <taxon>Geoalkalibacter</taxon>
    </lineage>
</organism>
<evidence type="ECO:0008006" key="3">
    <source>
        <dbReference type="Google" id="ProtNLM"/>
    </source>
</evidence>
<reference evidence="1 2" key="1">
    <citation type="journal article" date="2015" name="Genome Announc.">
        <title>Genomes of Geoalkalibacter ferrihydriticus Z-0531T and Geoalkalibacter subterraneus Red1T, Two Haloalkaliphilic Metal-Reducing Deltaproteobacteria.</title>
        <authorList>
            <person name="Badalamenti J.P."/>
            <person name="Krajmalnik-Brown R."/>
            <person name="Torres C.I."/>
            <person name="Bond D.R."/>
        </authorList>
    </citation>
    <scope>NUCLEOTIDE SEQUENCE [LARGE SCALE GENOMIC DNA]</scope>
    <source>
        <strain evidence="1 2">Red1</strain>
    </source>
</reference>
<evidence type="ECO:0000313" key="2">
    <source>
        <dbReference type="Proteomes" id="UP000035036"/>
    </source>
</evidence>
<dbReference type="KEGG" id="gsb:GSUB_10000"/>
<gene>
    <name evidence="1" type="ORF">GSUB_10000</name>
</gene>
<proteinExistence type="predicted"/>
<dbReference type="OrthoDB" id="9809850at2"/>
<dbReference type="HOGENOM" id="CLU_146747_1_0_7"/>
<protein>
    <recommendedName>
        <fullName evidence="3">LysM domain-containing protein</fullName>
    </recommendedName>
</protein>
<dbReference type="EMBL" id="CP010311">
    <property type="protein sequence ID" value="AJF06814.1"/>
    <property type="molecule type" value="Genomic_DNA"/>
</dbReference>
<dbReference type="RefSeq" id="WP_040200605.1">
    <property type="nucleotide sequence ID" value="NZ_CP010311.1"/>
</dbReference>
<keyword evidence="2" id="KW-1185">Reference proteome</keyword>
<accession>A0A0B5FQ72</accession>
<name>A0A0B5FQ72_9BACT</name>
<dbReference type="STRING" id="483547.GSUB_10000"/>
<dbReference type="Proteomes" id="UP000035036">
    <property type="component" value="Chromosome"/>
</dbReference>
<sequence>MIGRDSRYARCVLYRDSDGTSLGMRQRIDTTPRYDDRLHTVVEGDRLDLLAHRYLGDARLWWIICDYNDIFFPLALEPGLALRIPSREHVQMRLLD</sequence>
<evidence type="ECO:0000313" key="1">
    <source>
        <dbReference type="EMBL" id="AJF06814.1"/>
    </source>
</evidence>
<dbReference type="CDD" id="cd00118">
    <property type="entry name" value="LysM"/>
    <property type="match status" value="1"/>
</dbReference>